<dbReference type="AlphaFoldDB" id="A0A8E6NXG2"/>
<reference evidence="4" key="1">
    <citation type="submission" date="2021-03" db="EMBL/GenBank/DDBJ databases">
        <title>Transfer of the hemiparasitic marine red alga Erythrocystis saccata (Rhodomelaceae, Rhodophyta) to the tribe Streblocladieae inferred from organellar genome analysis.</title>
        <authorList>
            <person name="Hughey J.R."/>
        </authorList>
    </citation>
    <scope>NUCLEOTIDE SEQUENCE</scope>
</reference>
<dbReference type="Pfam" id="PF00572">
    <property type="entry name" value="Ribosomal_L13"/>
    <property type="match status" value="1"/>
</dbReference>
<evidence type="ECO:0000256" key="2">
    <source>
        <dbReference type="HAMAP-Rule" id="MF_01366"/>
    </source>
</evidence>
<dbReference type="GO" id="GO:0009507">
    <property type="term" value="C:chloroplast"/>
    <property type="evidence" value="ECO:0007669"/>
    <property type="project" value="UniProtKB-SubCell"/>
</dbReference>
<evidence type="ECO:0000256" key="1">
    <source>
        <dbReference type="ARBA" id="ARBA00006227"/>
    </source>
</evidence>
<dbReference type="GO" id="GO:0006412">
    <property type="term" value="P:translation"/>
    <property type="evidence" value="ECO:0007669"/>
    <property type="project" value="UniProtKB-UniRule"/>
</dbReference>
<accession>A0A8E6NXG2</accession>
<dbReference type="GO" id="GO:0022625">
    <property type="term" value="C:cytosolic large ribosomal subunit"/>
    <property type="evidence" value="ECO:0007669"/>
    <property type="project" value="TreeGrafter"/>
</dbReference>
<keyword evidence="2 3" id="KW-0689">Ribosomal protein</keyword>
<dbReference type="InterPro" id="IPR023563">
    <property type="entry name" value="Ribosomal_uL13_CS"/>
</dbReference>
<dbReference type="PROSITE" id="PS00783">
    <property type="entry name" value="RIBOSOMAL_L13"/>
    <property type="match status" value="1"/>
</dbReference>
<comment type="subunit">
    <text evidence="2">Part of the 50S ribosomal subunit.</text>
</comment>
<evidence type="ECO:0000313" key="4">
    <source>
        <dbReference type="EMBL" id="QVQ56804.1"/>
    </source>
</evidence>
<comment type="similarity">
    <text evidence="1 2 3">Belongs to the universal ribosomal protein uL13 family.</text>
</comment>
<dbReference type="EMBL" id="MW810349">
    <property type="protein sequence ID" value="QVQ56804.1"/>
    <property type="molecule type" value="Genomic_DNA"/>
</dbReference>
<geneLocation type="chloroplast" evidence="4"/>
<protein>
    <recommendedName>
        <fullName evidence="2">Large ribosomal subunit protein uL13c</fullName>
    </recommendedName>
</protein>
<proteinExistence type="inferred from homology"/>
<name>A0A8E6NXG2_9FLOR</name>
<dbReference type="NCBIfam" id="TIGR01066">
    <property type="entry name" value="rplM_bact"/>
    <property type="match status" value="1"/>
</dbReference>
<dbReference type="CDD" id="cd00392">
    <property type="entry name" value="Ribosomal_L13"/>
    <property type="match status" value="1"/>
</dbReference>
<sequence length="147" mass="17299">MIINKNKTFLKKLEGNIQWYIVDAQNYKLGRLTSRIAYILKNKHETEYLPYQKGKAYVIIINSKEIKTTGKKNQQKIYRKHSGRPGSMKIERFGQLQERIPNRIIEHALKGMLPKNNLGRELFKKVKIYPSNEHPHQSQNPITINID</sequence>
<dbReference type="PANTHER" id="PTHR11545:SF2">
    <property type="entry name" value="LARGE RIBOSOMAL SUBUNIT PROTEIN UL13M"/>
    <property type="match status" value="1"/>
</dbReference>
<dbReference type="PIRSF" id="PIRSF002181">
    <property type="entry name" value="Ribosomal_L13"/>
    <property type="match status" value="1"/>
</dbReference>
<comment type="subcellular location">
    <subcellularLocation>
        <location evidence="2">Plastid</location>
        <location evidence="2">Chloroplast</location>
    </subcellularLocation>
</comment>
<evidence type="ECO:0000256" key="3">
    <source>
        <dbReference type="RuleBase" id="RU003877"/>
    </source>
</evidence>
<dbReference type="GO" id="GO:0017148">
    <property type="term" value="P:negative regulation of translation"/>
    <property type="evidence" value="ECO:0007669"/>
    <property type="project" value="TreeGrafter"/>
</dbReference>
<dbReference type="HAMAP" id="MF_01366">
    <property type="entry name" value="Ribosomal_uL13"/>
    <property type="match status" value="1"/>
</dbReference>
<gene>
    <name evidence="2 4" type="primary">rpl13</name>
</gene>
<keyword evidence="4" id="KW-0150">Chloroplast</keyword>
<dbReference type="GO" id="GO:0003729">
    <property type="term" value="F:mRNA binding"/>
    <property type="evidence" value="ECO:0007669"/>
    <property type="project" value="TreeGrafter"/>
</dbReference>
<keyword evidence="4" id="KW-0934">Plastid</keyword>
<keyword evidence="2 3" id="KW-0687">Ribonucleoprotein</keyword>
<dbReference type="InterPro" id="IPR005823">
    <property type="entry name" value="Ribosomal_uL13_bac-type"/>
</dbReference>
<dbReference type="InterPro" id="IPR005822">
    <property type="entry name" value="Ribosomal_uL13"/>
</dbReference>
<organism evidence="4">
    <name type="scientific">Erythrocystis saccata</name>
    <dbReference type="NCBI Taxonomy" id="2822695"/>
    <lineage>
        <taxon>Eukaryota</taxon>
        <taxon>Rhodophyta</taxon>
        <taxon>Florideophyceae</taxon>
        <taxon>Rhodymeniophycidae</taxon>
        <taxon>Ceramiales</taxon>
        <taxon>Rhodomelaceae</taxon>
        <taxon>Erythrocystis</taxon>
    </lineage>
</organism>
<dbReference type="GO" id="GO:0003735">
    <property type="term" value="F:structural constituent of ribosome"/>
    <property type="evidence" value="ECO:0007669"/>
    <property type="project" value="InterPro"/>
</dbReference>
<dbReference type="PANTHER" id="PTHR11545">
    <property type="entry name" value="RIBOSOMAL PROTEIN L13"/>
    <property type="match status" value="1"/>
</dbReference>